<dbReference type="InterPro" id="IPR027417">
    <property type="entry name" value="P-loop_NTPase"/>
</dbReference>
<accession>A0A0W0VM16</accession>
<evidence type="ECO:0000256" key="1">
    <source>
        <dbReference type="ARBA" id="ARBA00022448"/>
    </source>
</evidence>
<keyword evidence="5" id="KW-1278">Translocase</keyword>
<keyword evidence="9" id="KW-1185">Reference proteome</keyword>
<dbReference type="PANTHER" id="PTHR43499">
    <property type="entry name" value="ABC TRANSPORTER I FAMILY MEMBER 1"/>
    <property type="match status" value="1"/>
</dbReference>
<proteinExistence type="predicted"/>
<name>A0A0W0VM16_9GAMM</name>
<evidence type="ECO:0000313" key="8">
    <source>
        <dbReference type="EMBL" id="KTD21195.1"/>
    </source>
</evidence>
<keyword evidence="4" id="KW-0067">ATP-binding</keyword>
<dbReference type="PANTHER" id="PTHR43499:SF1">
    <property type="entry name" value="ABC TRANSPORTER I FAMILY MEMBER 1"/>
    <property type="match status" value="1"/>
</dbReference>
<reference evidence="8 9" key="1">
    <citation type="submission" date="2015-11" db="EMBL/GenBank/DDBJ databases">
        <title>Genomic analysis of 38 Legionella species identifies large and diverse effector repertoires.</title>
        <authorList>
            <person name="Burstein D."/>
            <person name="Amaro F."/>
            <person name="Zusman T."/>
            <person name="Lifshitz Z."/>
            <person name="Cohen O."/>
            <person name="Gilbert J.A."/>
            <person name="Pupko T."/>
            <person name="Shuman H.A."/>
            <person name="Segal G."/>
        </authorList>
    </citation>
    <scope>NUCLEOTIDE SEQUENCE [LARGE SCALE GENOMIC DNA]</scope>
    <source>
        <strain evidence="8 9">ATCC 49505</strain>
    </source>
</reference>
<dbReference type="RefSeq" id="WP_058529288.1">
    <property type="nucleotide sequence ID" value="NZ_CAAAHZ010000003.1"/>
</dbReference>
<dbReference type="GO" id="GO:0016887">
    <property type="term" value="F:ATP hydrolysis activity"/>
    <property type="evidence" value="ECO:0007669"/>
    <property type="project" value="InterPro"/>
</dbReference>
<feature type="domain" description="ABC transporter" evidence="7">
    <location>
        <begin position="2"/>
        <end position="200"/>
    </location>
</feature>
<dbReference type="GO" id="GO:0022857">
    <property type="term" value="F:transmembrane transporter activity"/>
    <property type="evidence" value="ECO:0007669"/>
    <property type="project" value="InterPro"/>
</dbReference>
<protein>
    <submittedName>
        <fullName evidence="8">Heme exporter protein CcmA</fullName>
    </submittedName>
</protein>
<evidence type="ECO:0000256" key="4">
    <source>
        <dbReference type="ARBA" id="ARBA00022840"/>
    </source>
</evidence>
<sequence length="200" mass="22182">MLEVTAINFEYPERSVLSRVSFSVERGSLLHLRGMNGAGKTTLLKLLAGILPVQDGTIQFQGKNISDDLACYQQQICFLGHKSGISSLLTPLENCRFDLSRNEIFSSLNQLLKQFSLQHVADIPCGLLSAGQKRRVALMRLAMSQATIWLLDEPMVALDREGTTLLMDMIGEHLKQGGMVILSSHQTIPNLGKAYQEYCL</sequence>
<organism evidence="8 9">
    <name type="scientific">Legionella londiniensis</name>
    <dbReference type="NCBI Taxonomy" id="45068"/>
    <lineage>
        <taxon>Bacteria</taxon>
        <taxon>Pseudomonadati</taxon>
        <taxon>Pseudomonadota</taxon>
        <taxon>Gammaproteobacteria</taxon>
        <taxon>Legionellales</taxon>
        <taxon>Legionellaceae</taxon>
        <taxon>Legionella</taxon>
    </lineage>
</organism>
<dbReference type="SMART" id="SM00382">
    <property type="entry name" value="AAA"/>
    <property type="match status" value="1"/>
</dbReference>
<dbReference type="GO" id="GO:0017004">
    <property type="term" value="P:cytochrome complex assembly"/>
    <property type="evidence" value="ECO:0007669"/>
    <property type="project" value="UniProtKB-KW"/>
</dbReference>
<dbReference type="STRING" id="45068.Llon_1293"/>
<dbReference type="GO" id="GO:0005524">
    <property type="term" value="F:ATP binding"/>
    <property type="evidence" value="ECO:0007669"/>
    <property type="project" value="UniProtKB-KW"/>
</dbReference>
<dbReference type="NCBIfam" id="NF010061">
    <property type="entry name" value="PRK13538.1"/>
    <property type="match status" value="1"/>
</dbReference>
<dbReference type="PROSITE" id="PS50893">
    <property type="entry name" value="ABC_TRANSPORTER_2"/>
    <property type="match status" value="1"/>
</dbReference>
<dbReference type="NCBIfam" id="TIGR01189">
    <property type="entry name" value="ccmA"/>
    <property type="match status" value="1"/>
</dbReference>
<evidence type="ECO:0000313" key="9">
    <source>
        <dbReference type="Proteomes" id="UP000054997"/>
    </source>
</evidence>
<evidence type="ECO:0000259" key="7">
    <source>
        <dbReference type="PROSITE" id="PS50893"/>
    </source>
</evidence>
<dbReference type="SUPFAM" id="SSF52540">
    <property type="entry name" value="P-loop containing nucleoside triphosphate hydrolases"/>
    <property type="match status" value="1"/>
</dbReference>
<keyword evidence="6" id="KW-0472">Membrane</keyword>
<gene>
    <name evidence="8" type="primary">ccmA</name>
    <name evidence="8" type="ORF">Llon_1293</name>
</gene>
<dbReference type="EMBL" id="LNYK01000016">
    <property type="protein sequence ID" value="KTD21195.1"/>
    <property type="molecule type" value="Genomic_DNA"/>
</dbReference>
<dbReference type="OrthoDB" id="9800654at2"/>
<dbReference type="Pfam" id="PF00005">
    <property type="entry name" value="ABC_tran"/>
    <property type="match status" value="1"/>
</dbReference>
<comment type="caution">
    <text evidence="8">The sequence shown here is derived from an EMBL/GenBank/DDBJ whole genome shotgun (WGS) entry which is preliminary data.</text>
</comment>
<dbReference type="InterPro" id="IPR003439">
    <property type="entry name" value="ABC_transporter-like_ATP-bd"/>
</dbReference>
<evidence type="ECO:0000256" key="3">
    <source>
        <dbReference type="ARBA" id="ARBA00022748"/>
    </source>
</evidence>
<dbReference type="InterPro" id="IPR005895">
    <property type="entry name" value="ABC_transptr_haem_export_CcmA"/>
</dbReference>
<keyword evidence="3" id="KW-0201">Cytochrome c-type biogenesis</keyword>
<keyword evidence="1" id="KW-0813">Transport</keyword>
<evidence type="ECO:0000256" key="2">
    <source>
        <dbReference type="ARBA" id="ARBA00022741"/>
    </source>
</evidence>
<dbReference type="AlphaFoldDB" id="A0A0W0VM16"/>
<dbReference type="Proteomes" id="UP000054997">
    <property type="component" value="Unassembled WGS sequence"/>
</dbReference>
<dbReference type="Gene3D" id="3.40.50.300">
    <property type="entry name" value="P-loop containing nucleotide triphosphate hydrolases"/>
    <property type="match status" value="1"/>
</dbReference>
<dbReference type="PATRIC" id="fig|45068.5.peg.1399"/>
<dbReference type="InterPro" id="IPR003593">
    <property type="entry name" value="AAA+_ATPase"/>
</dbReference>
<keyword evidence="2" id="KW-0547">Nucleotide-binding</keyword>
<evidence type="ECO:0000256" key="5">
    <source>
        <dbReference type="ARBA" id="ARBA00022967"/>
    </source>
</evidence>
<evidence type="ECO:0000256" key="6">
    <source>
        <dbReference type="ARBA" id="ARBA00023136"/>
    </source>
</evidence>